<dbReference type="Proteomes" id="UP001549207">
    <property type="component" value="Unassembled WGS sequence"/>
</dbReference>
<reference evidence="1" key="1">
    <citation type="submission" date="2024-06" db="EMBL/GenBank/DDBJ databases">
        <title>Genomic Encyclopedia of Type Strains, Phase IV (KMG-IV): sequencing the most valuable type-strain genomes for metagenomic binning, comparative biology and taxonomic classification.</title>
        <authorList>
            <person name="Goeker M."/>
        </authorList>
    </citation>
    <scope>NUCLEOTIDE SEQUENCE</scope>
    <source>
        <strain evidence="1">SJCon</strain>
    </source>
</reference>
<protein>
    <submittedName>
        <fullName evidence="1">Carbon monoxide dehydrogenase subunit G</fullName>
    </submittedName>
</protein>
<organism evidence="1 2">
    <name type="scientific">Arthrobacter nitrophenolicus</name>
    <dbReference type="NCBI Taxonomy" id="683150"/>
    <lineage>
        <taxon>Bacteria</taxon>
        <taxon>Bacillati</taxon>
        <taxon>Actinomycetota</taxon>
        <taxon>Actinomycetes</taxon>
        <taxon>Micrococcales</taxon>
        <taxon>Micrococcaceae</taxon>
        <taxon>Arthrobacter</taxon>
    </lineage>
</organism>
<evidence type="ECO:0000313" key="2">
    <source>
        <dbReference type="Proteomes" id="UP001549207"/>
    </source>
</evidence>
<dbReference type="EMBL" id="JBEPNJ010000010">
    <property type="protein sequence ID" value="MET3772998.1"/>
    <property type="molecule type" value="Genomic_DNA"/>
</dbReference>
<gene>
    <name evidence="1" type="ORF">ABIC98_002658</name>
</gene>
<accession>A0ACC6TGX2</accession>
<proteinExistence type="predicted"/>
<keyword evidence="2" id="KW-1185">Reference proteome</keyword>
<sequence>MEMTNTFTVPVPPEEAWPVLLDLQRIAPMLPGASITSVDGDEYEGKAKIKVGPITAEYVGVARFIEVDEKGRRAVIQARAKDARGQGNMSATITARLEPEANGATVIVQTELDMTGKIAQFGRGVINEAATAILGVFAQRLAVEMTSGGESTSGASTELSKTEGGQGKELRQPSQAEPEALDLIKLAKDTRAAKKGPQMEIPAAGQWLPAIVSVVAALIAVFAAGVAAGSNRKS</sequence>
<comment type="caution">
    <text evidence="1">The sequence shown here is derived from an EMBL/GenBank/DDBJ whole genome shotgun (WGS) entry which is preliminary data.</text>
</comment>
<name>A0ACC6TGX2_9MICC</name>
<evidence type="ECO:0000313" key="1">
    <source>
        <dbReference type="EMBL" id="MET3772998.1"/>
    </source>
</evidence>